<evidence type="ECO:0000259" key="2">
    <source>
        <dbReference type="Pfam" id="PF14534"/>
    </source>
</evidence>
<keyword evidence="4" id="KW-1185">Reference proteome</keyword>
<dbReference type="EMBL" id="JACHEK010000008">
    <property type="protein sequence ID" value="MBB6145961.1"/>
    <property type="molecule type" value="Genomic_DNA"/>
</dbReference>
<name>A0A841K480_9BACT</name>
<dbReference type="Pfam" id="PF14534">
    <property type="entry name" value="DUF4440"/>
    <property type="match status" value="1"/>
</dbReference>
<evidence type="ECO:0000256" key="1">
    <source>
        <dbReference type="SAM" id="SignalP"/>
    </source>
</evidence>
<feature type="signal peptide" evidence="1">
    <location>
        <begin position="1"/>
        <end position="19"/>
    </location>
</feature>
<dbReference type="SUPFAM" id="SSF54427">
    <property type="entry name" value="NTF2-like"/>
    <property type="match status" value="1"/>
</dbReference>
<gene>
    <name evidence="3" type="ORF">HNQ77_003931</name>
</gene>
<dbReference type="InterPro" id="IPR027843">
    <property type="entry name" value="DUF4440"/>
</dbReference>
<dbReference type="Gene3D" id="3.10.450.50">
    <property type="match status" value="1"/>
</dbReference>
<comment type="caution">
    <text evidence="3">The sequence shown here is derived from an EMBL/GenBank/DDBJ whole genome shotgun (WGS) entry which is preliminary data.</text>
</comment>
<evidence type="ECO:0000313" key="4">
    <source>
        <dbReference type="Proteomes" id="UP000538666"/>
    </source>
</evidence>
<feature type="domain" description="DUF4440" evidence="2">
    <location>
        <begin position="28"/>
        <end position="136"/>
    </location>
</feature>
<dbReference type="Proteomes" id="UP000538666">
    <property type="component" value="Unassembled WGS sequence"/>
</dbReference>
<protein>
    <submittedName>
        <fullName evidence="3">Ketosteroid isomerase-like protein</fullName>
    </submittedName>
</protein>
<keyword evidence="3" id="KW-0413">Isomerase</keyword>
<dbReference type="InterPro" id="IPR032710">
    <property type="entry name" value="NTF2-like_dom_sf"/>
</dbReference>
<evidence type="ECO:0000313" key="3">
    <source>
        <dbReference type="EMBL" id="MBB6145961.1"/>
    </source>
</evidence>
<dbReference type="OrthoDB" id="119083at2"/>
<sequence>MMKKLAGAILLFVSVTGFAQTHSEEAEIRTLRVDSNSAIAKGDITAFASSLSDDFVMVRGSGAFSTRAAYIEAFAADFKNPTAVRYERFTDSVEISSAAPLAAEHGHWIGKFSDGRAAYGGTYLAMWRHSTGGWKIRSELFVLLSCDDPAVCDAYRKTAEASTAK</sequence>
<dbReference type="GO" id="GO:0016853">
    <property type="term" value="F:isomerase activity"/>
    <property type="evidence" value="ECO:0007669"/>
    <property type="project" value="UniProtKB-KW"/>
</dbReference>
<feature type="chain" id="PRO_5032361572" evidence="1">
    <location>
        <begin position="20"/>
        <end position="165"/>
    </location>
</feature>
<organism evidence="3 4">
    <name type="scientific">Silvibacterium bohemicum</name>
    <dbReference type="NCBI Taxonomy" id="1577686"/>
    <lineage>
        <taxon>Bacteria</taxon>
        <taxon>Pseudomonadati</taxon>
        <taxon>Acidobacteriota</taxon>
        <taxon>Terriglobia</taxon>
        <taxon>Terriglobales</taxon>
        <taxon>Acidobacteriaceae</taxon>
        <taxon>Silvibacterium</taxon>
    </lineage>
</organism>
<dbReference type="RefSeq" id="WP_050060961.1">
    <property type="nucleotide sequence ID" value="NZ_JACHEK010000008.1"/>
</dbReference>
<keyword evidence="1" id="KW-0732">Signal</keyword>
<dbReference type="AlphaFoldDB" id="A0A841K480"/>
<proteinExistence type="predicted"/>
<reference evidence="3 4" key="1">
    <citation type="submission" date="2020-08" db="EMBL/GenBank/DDBJ databases">
        <title>Genomic Encyclopedia of Type Strains, Phase IV (KMG-IV): sequencing the most valuable type-strain genomes for metagenomic binning, comparative biology and taxonomic classification.</title>
        <authorList>
            <person name="Goeker M."/>
        </authorList>
    </citation>
    <scope>NUCLEOTIDE SEQUENCE [LARGE SCALE GENOMIC DNA]</scope>
    <source>
        <strain evidence="3 4">DSM 103733</strain>
    </source>
</reference>
<accession>A0A841K480</accession>